<evidence type="ECO:0000256" key="10">
    <source>
        <dbReference type="RuleBase" id="RU003835"/>
    </source>
</evidence>
<evidence type="ECO:0000256" key="4">
    <source>
        <dbReference type="ARBA" id="ARBA00022723"/>
    </source>
</evidence>
<accession>A0A0D6P4F0</accession>
<comment type="function">
    <text evidence="9">Catalyzes the formation of acetyl phosphate from acetate and ATP. Can also catalyze the reverse reaction.</text>
</comment>
<evidence type="ECO:0000256" key="3">
    <source>
        <dbReference type="ARBA" id="ARBA00022679"/>
    </source>
</evidence>
<evidence type="ECO:0000313" key="12">
    <source>
        <dbReference type="Proteomes" id="UP000032680"/>
    </source>
</evidence>
<keyword evidence="6 9" id="KW-0418">Kinase</keyword>
<dbReference type="EC" id="2.7.2.1" evidence="9"/>
<evidence type="ECO:0000313" key="11">
    <source>
        <dbReference type="EMBL" id="GAN76552.1"/>
    </source>
</evidence>
<feature type="site" description="Transition state stabilizer" evidence="9">
    <location>
        <position position="216"/>
    </location>
</feature>
<dbReference type="PANTHER" id="PTHR21060">
    <property type="entry name" value="ACETATE KINASE"/>
    <property type="match status" value="1"/>
</dbReference>
<evidence type="ECO:0000256" key="5">
    <source>
        <dbReference type="ARBA" id="ARBA00022741"/>
    </source>
</evidence>
<dbReference type="NCBIfam" id="TIGR00016">
    <property type="entry name" value="ackA"/>
    <property type="match status" value="1"/>
</dbReference>
<dbReference type="GO" id="GO:0005829">
    <property type="term" value="C:cytosol"/>
    <property type="evidence" value="ECO:0007669"/>
    <property type="project" value="TreeGrafter"/>
</dbReference>
<dbReference type="PRINTS" id="PR00471">
    <property type="entry name" value="ACETATEKNASE"/>
</dbReference>
<dbReference type="GO" id="GO:0006083">
    <property type="term" value="P:acetate metabolic process"/>
    <property type="evidence" value="ECO:0007669"/>
    <property type="project" value="TreeGrafter"/>
</dbReference>
<dbReference type="UniPathway" id="UPA00340">
    <property type="reaction ID" value="UER00458"/>
</dbReference>
<keyword evidence="8 9" id="KW-0460">Magnesium</keyword>
<dbReference type="HAMAP" id="MF_00020">
    <property type="entry name" value="Acetate_kinase"/>
    <property type="match status" value="1"/>
</dbReference>
<comment type="subunit">
    <text evidence="9">Homodimer.</text>
</comment>
<dbReference type="GO" id="GO:0008776">
    <property type="term" value="F:acetate kinase activity"/>
    <property type="evidence" value="ECO:0007669"/>
    <property type="project" value="UniProtKB-UniRule"/>
</dbReference>
<dbReference type="Gene3D" id="3.30.420.40">
    <property type="match status" value="2"/>
</dbReference>
<dbReference type="PANTHER" id="PTHR21060:SF21">
    <property type="entry name" value="ACETATE KINASE"/>
    <property type="match status" value="1"/>
</dbReference>
<feature type="binding site" evidence="9">
    <location>
        <begin position="258"/>
        <end position="260"/>
    </location>
    <ligand>
        <name>ATP</name>
        <dbReference type="ChEBI" id="CHEBI:30616"/>
    </ligand>
</feature>
<keyword evidence="12" id="KW-1185">Reference proteome</keyword>
<dbReference type="Pfam" id="PF00871">
    <property type="entry name" value="Acetate_kinase"/>
    <property type="match status" value="1"/>
</dbReference>
<dbReference type="GO" id="GO:0005524">
    <property type="term" value="F:ATP binding"/>
    <property type="evidence" value="ECO:0007669"/>
    <property type="project" value="UniProtKB-KW"/>
</dbReference>
<comment type="cofactor">
    <cofactor evidence="9">
        <name>Mg(2+)</name>
        <dbReference type="ChEBI" id="CHEBI:18420"/>
    </cofactor>
    <cofactor evidence="9">
        <name>Mn(2+)</name>
        <dbReference type="ChEBI" id="CHEBI:29035"/>
    </cofactor>
    <text evidence="9">Mg(2+). Can also accept Mn(2+).</text>
</comment>
<gene>
    <name evidence="9" type="primary">ackA</name>
    <name evidence="11" type="ORF">Asru_0118_04</name>
</gene>
<evidence type="ECO:0000256" key="2">
    <source>
        <dbReference type="ARBA" id="ARBA00022490"/>
    </source>
</evidence>
<reference evidence="11 12" key="1">
    <citation type="submission" date="2012-11" db="EMBL/GenBank/DDBJ databases">
        <title>Whole genome sequence of Acidisphaera rubrifaciens HS-AP3.</title>
        <authorList>
            <person name="Azuma Y."/>
            <person name="Higashiura N."/>
            <person name="Hirakawa H."/>
            <person name="Matsushita K."/>
        </authorList>
    </citation>
    <scope>NUCLEOTIDE SEQUENCE [LARGE SCALE GENOMIC DNA]</scope>
    <source>
        <strain evidence="11 12">HS-AP3</strain>
    </source>
</reference>
<dbReference type="Proteomes" id="UP000032680">
    <property type="component" value="Unassembled WGS sequence"/>
</dbReference>
<feature type="binding site" evidence="9">
    <location>
        <position position="68"/>
    </location>
    <ligand>
        <name>substrate</name>
    </ligand>
</feature>
<proteinExistence type="inferred from homology"/>
<feature type="binding site" evidence="9">
    <location>
        <begin position="303"/>
        <end position="307"/>
    </location>
    <ligand>
        <name>ATP</name>
        <dbReference type="ChEBI" id="CHEBI:30616"/>
    </ligand>
</feature>
<feature type="binding site" evidence="9">
    <location>
        <begin position="183"/>
        <end position="187"/>
    </location>
    <ligand>
        <name>ATP</name>
        <dbReference type="ChEBI" id="CHEBI:30616"/>
    </ligand>
</feature>
<keyword evidence="5 9" id="KW-0547">Nucleotide-binding</keyword>
<sequence>MPVAVSHGQIESIGDAPHFIAQDRAGRTLAEHRWPAGGAETHETLLAHLLDWVDGHLGADALVAVGHRVVHGGASLHRPARVTDALLDALARLTPLAPLHQPHNLAPIRAIAARRPGLPQVACFDTGFHHSLAPVATRFALPRRYEAEGVRRYGFHGLSYEYIARRLREEHPALAAGRVIVAHLGNGASLCAMRDGRSVDTTMGFTALDGLVMGTRCGNIDPGAVLYLQQHYGLDADAVERLLYQDSGLLGVSGISGDMRQLIGRRETTAKEAIELFVYRIARETGALVASLGGLDGFVFTAGIGEHAPAVRGLVVARLAWLGATLDPCANTRGQGRISDAASRIEVHVIPTDEEAMIARHTFETLDAAPDAEARP</sequence>
<dbReference type="SUPFAM" id="SSF53067">
    <property type="entry name" value="Actin-like ATPase domain"/>
    <property type="match status" value="2"/>
</dbReference>
<dbReference type="GO" id="GO:0006085">
    <property type="term" value="P:acetyl-CoA biosynthetic process"/>
    <property type="evidence" value="ECO:0007669"/>
    <property type="project" value="UniProtKB-UniRule"/>
</dbReference>
<comment type="pathway">
    <text evidence="9">Metabolic intermediate biosynthesis; acetyl-CoA biosynthesis; acetyl-CoA from acetate: step 1/2.</text>
</comment>
<dbReference type="AlphaFoldDB" id="A0A0D6P4F0"/>
<evidence type="ECO:0000256" key="8">
    <source>
        <dbReference type="ARBA" id="ARBA00022842"/>
    </source>
</evidence>
<dbReference type="InterPro" id="IPR004372">
    <property type="entry name" value="Ac/propionate_kinase"/>
</dbReference>
<dbReference type="InterPro" id="IPR043129">
    <property type="entry name" value="ATPase_NBD"/>
</dbReference>
<keyword evidence="7 9" id="KW-0067">ATP-binding</keyword>
<comment type="caution">
    <text evidence="9">Lacks conserved residue(s) required for the propagation of feature annotation.</text>
</comment>
<protein>
    <recommendedName>
        <fullName evidence="9">Acetate kinase</fullName>
        <ecNumber evidence="9">2.7.2.1</ecNumber>
    </recommendedName>
    <alternativeName>
        <fullName evidence="9">Acetokinase</fullName>
    </alternativeName>
</protein>
<dbReference type="InterPro" id="IPR023865">
    <property type="entry name" value="Aliphatic_acid_kinase_CS"/>
</dbReference>
<comment type="similarity">
    <text evidence="1 9 10">Belongs to the acetokinase family.</text>
</comment>
<dbReference type="GO" id="GO:0000287">
    <property type="term" value="F:magnesium ion binding"/>
    <property type="evidence" value="ECO:0007669"/>
    <property type="project" value="UniProtKB-UniRule"/>
</dbReference>
<comment type="catalytic activity">
    <reaction evidence="9">
        <text>acetate + ATP = acetyl phosphate + ADP</text>
        <dbReference type="Rhea" id="RHEA:11352"/>
        <dbReference type="ChEBI" id="CHEBI:22191"/>
        <dbReference type="ChEBI" id="CHEBI:30089"/>
        <dbReference type="ChEBI" id="CHEBI:30616"/>
        <dbReference type="ChEBI" id="CHEBI:456216"/>
        <dbReference type="EC" id="2.7.2.1"/>
    </reaction>
</comment>
<comment type="subcellular location">
    <subcellularLocation>
        <location evidence="9">Cytoplasm</location>
    </subcellularLocation>
</comment>
<evidence type="ECO:0000256" key="1">
    <source>
        <dbReference type="ARBA" id="ARBA00008748"/>
    </source>
</evidence>
<keyword evidence="3 9" id="KW-0808">Transferase</keyword>
<keyword evidence="2 9" id="KW-0963">Cytoplasm</keyword>
<feature type="binding site" evidence="9">
    <location>
        <position position="354"/>
    </location>
    <ligand>
        <name>Mg(2+)</name>
        <dbReference type="ChEBI" id="CHEBI:18420"/>
    </ligand>
</feature>
<evidence type="ECO:0000256" key="7">
    <source>
        <dbReference type="ARBA" id="ARBA00022840"/>
    </source>
</evidence>
<feature type="site" description="Transition state stabilizer" evidence="9">
    <location>
        <position position="156"/>
    </location>
</feature>
<dbReference type="InterPro" id="IPR000890">
    <property type="entry name" value="Aliphatic_acid_kin_short-chain"/>
</dbReference>
<evidence type="ECO:0000256" key="9">
    <source>
        <dbReference type="HAMAP-Rule" id="MF_00020"/>
    </source>
</evidence>
<feature type="active site" description="Proton donor/acceptor" evidence="9">
    <location>
        <position position="125"/>
    </location>
</feature>
<dbReference type="PIRSF" id="PIRSF000722">
    <property type="entry name" value="Acetate_prop_kin"/>
    <property type="match status" value="1"/>
</dbReference>
<organism evidence="11 12">
    <name type="scientific">Acidisphaera rubrifaciens HS-AP3</name>
    <dbReference type="NCBI Taxonomy" id="1231350"/>
    <lineage>
        <taxon>Bacteria</taxon>
        <taxon>Pseudomonadati</taxon>
        <taxon>Pseudomonadota</taxon>
        <taxon>Alphaproteobacteria</taxon>
        <taxon>Acetobacterales</taxon>
        <taxon>Acetobacteraceae</taxon>
        <taxon>Acidisphaera</taxon>
    </lineage>
</organism>
<dbReference type="PROSITE" id="PS01076">
    <property type="entry name" value="ACETATE_KINASE_2"/>
    <property type="match status" value="1"/>
</dbReference>
<keyword evidence="4 9" id="KW-0479">Metal-binding</keyword>
<name>A0A0D6P4F0_9PROT</name>
<dbReference type="EMBL" id="BANB01000118">
    <property type="protein sequence ID" value="GAN76552.1"/>
    <property type="molecule type" value="Genomic_DNA"/>
</dbReference>
<comment type="caution">
    <text evidence="11">The sequence shown here is derived from an EMBL/GenBank/DDBJ whole genome shotgun (WGS) entry which is preliminary data.</text>
</comment>
<evidence type="ECO:0000256" key="6">
    <source>
        <dbReference type="ARBA" id="ARBA00022777"/>
    </source>
</evidence>